<organism evidence="3 4">
    <name type="scientific">Coprococcus catus</name>
    <dbReference type="NCBI Taxonomy" id="116085"/>
    <lineage>
        <taxon>Bacteria</taxon>
        <taxon>Bacillati</taxon>
        <taxon>Bacillota</taxon>
        <taxon>Clostridia</taxon>
        <taxon>Lachnospirales</taxon>
        <taxon>Lachnospiraceae</taxon>
        <taxon>Coprococcus</taxon>
    </lineage>
</organism>
<dbReference type="Gene3D" id="2.50.20.20">
    <property type="match status" value="1"/>
</dbReference>
<dbReference type="Proteomes" id="UP000261231">
    <property type="component" value="Unassembled WGS sequence"/>
</dbReference>
<dbReference type="AlphaFoldDB" id="A0A3E2XS82"/>
<keyword evidence="2" id="KW-0732">Signal</keyword>
<comment type="caution">
    <text evidence="3">The sequence shown here is derived from an EMBL/GenBank/DDBJ whole genome shotgun (WGS) entry which is preliminary data.</text>
</comment>
<protein>
    <submittedName>
        <fullName evidence="3">LppX_LprAFG lipoprotein</fullName>
    </submittedName>
</protein>
<reference evidence="3 4" key="1">
    <citation type="submission" date="2018-08" db="EMBL/GenBank/DDBJ databases">
        <title>A genome reference for cultivated species of the human gut microbiota.</title>
        <authorList>
            <person name="Zou Y."/>
            <person name="Xue W."/>
            <person name="Luo G."/>
        </authorList>
    </citation>
    <scope>NUCLEOTIDE SEQUENCE [LARGE SCALE GENOMIC DNA]</scope>
    <source>
        <strain evidence="3 4">AM28-39</strain>
    </source>
</reference>
<feature type="region of interest" description="Disordered" evidence="1">
    <location>
        <begin position="274"/>
        <end position="294"/>
    </location>
</feature>
<evidence type="ECO:0000313" key="3">
    <source>
        <dbReference type="EMBL" id="RGC51101.1"/>
    </source>
</evidence>
<evidence type="ECO:0000256" key="1">
    <source>
        <dbReference type="SAM" id="MobiDB-lite"/>
    </source>
</evidence>
<feature type="chain" id="PRO_5017550792" evidence="2">
    <location>
        <begin position="27"/>
        <end position="294"/>
    </location>
</feature>
<sequence>MKKRFLGMVTAGILATVMLAGCGASASKVTAESLLQEVQSKCDAMKSLETHTTAEITLESDALGGTMDMTMDMTMQTTIEPVANYLKGNISIPGLGTAMDMENYTVVQDDQILSYTGIAGQWMVSKMAYDKDSVERINAAAEDLLKSKDSLKLADETQDVDGTEAYMISGSISGADVKNLLSSMESTLGGLTGDTEMNLDDITVDFTYAVSKADKMPLYMDMVFSGLGAGEGDEQVTFSKFNMKMEYTNYDTVEAITVPQDVVDSAIDVTDYLNDSQNETSTETETQTESESAA</sequence>
<dbReference type="OrthoDB" id="2067217at2"/>
<name>A0A3E2XS82_9FIRM</name>
<keyword evidence="3" id="KW-0449">Lipoprotein</keyword>
<evidence type="ECO:0000256" key="2">
    <source>
        <dbReference type="SAM" id="SignalP"/>
    </source>
</evidence>
<dbReference type="Pfam" id="PF20316">
    <property type="entry name" value="DUF6612"/>
    <property type="match status" value="1"/>
</dbReference>
<dbReference type="PROSITE" id="PS51257">
    <property type="entry name" value="PROKAR_LIPOPROTEIN"/>
    <property type="match status" value="1"/>
</dbReference>
<dbReference type="InterPro" id="IPR046720">
    <property type="entry name" value="DUF6612"/>
</dbReference>
<dbReference type="RefSeq" id="WP_015515322.1">
    <property type="nucleotide sequence ID" value="NZ_JAQENQ010000002.1"/>
</dbReference>
<keyword evidence="4" id="KW-1185">Reference proteome</keyword>
<gene>
    <name evidence="3" type="ORF">DW747_00940</name>
</gene>
<proteinExistence type="predicted"/>
<feature type="compositionally biased region" description="Low complexity" evidence="1">
    <location>
        <begin position="279"/>
        <end position="294"/>
    </location>
</feature>
<dbReference type="EMBL" id="QVFD01000001">
    <property type="protein sequence ID" value="RGC51101.1"/>
    <property type="molecule type" value="Genomic_DNA"/>
</dbReference>
<feature type="signal peptide" evidence="2">
    <location>
        <begin position="1"/>
        <end position="26"/>
    </location>
</feature>
<accession>A0A3E2XS82</accession>
<evidence type="ECO:0000313" key="4">
    <source>
        <dbReference type="Proteomes" id="UP000261231"/>
    </source>
</evidence>